<evidence type="ECO:0000256" key="2">
    <source>
        <dbReference type="ARBA" id="ARBA00009451"/>
    </source>
</evidence>
<gene>
    <name evidence="11" type="ORF">PSYICH_LOCUS7392</name>
</gene>
<protein>
    <recommendedName>
        <fullName evidence="7">Large ribosomal subunit protein uL22m</fullName>
    </recommendedName>
    <alternativeName>
        <fullName evidence="8">39S ribosomal protein L22, mitochondrial</fullName>
    </alternativeName>
</protein>
<evidence type="ECO:0000256" key="7">
    <source>
        <dbReference type="ARBA" id="ARBA00035286"/>
    </source>
</evidence>
<dbReference type="InterPro" id="IPR001063">
    <property type="entry name" value="Ribosomal_uL22"/>
</dbReference>
<dbReference type="PANTHER" id="PTHR13501">
    <property type="entry name" value="CHLOROPLAST 50S RIBOSOMAL PROTEIN L22-RELATED"/>
    <property type="match status" value="1"/>
</dbReference>
<organism evidence="11 12">
    <name type="scientific">Psylliodes chrysocephalus</name>
    <dbReference type="NCBI Taxonomy" id="3402493"/>
    <lineage>
        <taxon>Eukaryota</taxon>
        <taxon>Metazoa</taxon>
        <taxon>Ecdysozoa</taxon>
        <taxon>Arthropoda</taxon>
        <taxon>Hexapoda</taxon>
        <taxon>Insecta</taxon>
        <taxon>Pterygota</taxon>
        <taxon>Neoptera</taxon>
        <taxon>Endopterygota</taxon>
        <taxon>Coleoptera</taxon>
        <taxon>Polyphaga</taxon>
        <taxon>Cucujiformia</taxon>
        <taxon>Chrysomeloidea</taxon>
        <taxon>Chrysomelidae</taxon>
        <taxon>Galerucinae</taxon>
        <taxon>Alticini</taxon>
        <taxon>Psylliodes</taxon>
    </lineage>
</organism>
<keyword evidence="4 10" id="KW-0689">Ribosomal protein</keyword>
<evidence type="ECO:0000256" key="10">
    <source>
        <dbReference type="RuleBase" id="RU004005"/>
    </source>
</evidence>
<evidence type="ECO:0000256" key="5">
    <source>
        <dbReference type="ARBA" id="ARBA00023128"/>
    </source>
</evidence>
<evidence type="ECO:0000313" key="11">
    <source>
        <dbReference type="EMBL" id="CAH1106387.1"/>
    </source>
</evidence>
<evidence type="ECO:0000256" key="6">
    <source>
        <dbReference type="ARBA" id="ARBA00023274"/>
    </source>
</evidence>
<dbReference type="Gene3D" id="3.90.470.10">
    <property type="entry name" value="Ribosomal protein L22/L17"/>
    <property type="match status" value="1"/>
</dbReference>
<comment type="subcellular location">
    <subcellularLocation>
        <location evidence="1">Mitochondrion</location>
    </subcellularLocation>
</comment>
<evidence type="ECO:0000256" key="3">
    <source>
        <dbReference type="ARBA" id="ARBA00022946"/>
    </source>
</evidence>
<keyword evidence="5" id="KW-0496">Mitochondrion</keyword>
<evidence type="ECO:0000256" key="4">
    <source>
        <dbReference type="ARBA" id="ARBA00022980"/>
    </source>
</evidence>
<evidence type="ECO:0000256" key="1">
    <source>
        <dbReference type="ARBA" id="ARBA00004173"/>
    </source>
</evidence>
<dbReference type="Pfam" id="PF00237">
    <property type="entry name" value="Ribosomal_L22"/>
    <property type="match status" value="1"/>
</dbReference>
<accession>A0A9P0GEE6</accession>
<proteinExistence type="inferred from homology"/>
<keyword evidence="12" id="KW-1185">Reference proteome</keyword>
<dbReference type="OrthoDB" id="416470at2759"/>
<evidence type="ECO:0000256" key="8">
    <source>
        <dbReference type="ARBA" id="ARBA00035506"/>
    </source>
</evidence>
<keyword evidence="3" id="KW-0809">Transit peptide</keyword>
<name>A0A9P0GEE6_9CUCU</name>
<dbReference type="FunFam" id="3.90.470.10:FF:000009">
    <property type="entry name" value="39S ribosomal protein L22, mitochondrial"/>
    <property type="match status" value="1"/>
</dbReference>
<dbReference type="PANTHER" id="PTHR13501:SF8">
    <property type="entry name" value="LARGE RIBOSOMAL SUBUNIT PROTEIN UL22M"/>
    <property type="match status" value="1"/>
</dbReference>
<evidence type="ECO:0000256" key="9">
    <source>
        <dbReference type="ARBA" id="ARBA00038782"/>
    </source>
</evidence>
<dbReference type="Proteomes" id="UP001153636">
    <property type="component" value="Chromosome 2"/>
</dbReference>
<evidence type="ECO:0000313" key="12">
    <source>
        <dbReference type="Proteomes" id="UP001153636"/>
    </source>
</evidence>
<reference evidence="11" key="1">
    <citation type="submission" date="2022-01" db="EMBL/GenBank/DDBJ databases">
        <authorList>
            <person name="King R."/>
        </authorList>
    </citation>
    <scope>NUCLEOTIDE SEQUENCE</scope>
</reference>
<dbReference type="InterPro" id="IPR047867">
    <property type="entry name" value="Ribosomal_uL22_bac/org-type"/>
</dbReference>
<dbReference type="GO" id="GO:0003735">
    <property type="term" value="F:structural constituent of ribosome"/>
    <property type="evidence" value="ECO:0007669"/>
    <property type="project" value="InterPro"/>
</dbReference>
<dbReference type="AlphaFoldDB" id="A0A9P0GEE6"/>
<comment type="subunit">
    <text evidence="9">Component of the mitochondrial ribosome large subunit (39S) which comprises a 16S rRNA and about 50 distinct proteins.</text>
</comment>
<dbReference type="GO" id="GO:0006412">
    <property type="term" value="P:translation"/>
    <property type="evidence" value="ECO:0007669"/>
    <property type="project" value="InterPro"/>
</dbReference>
<dbReference type="SUPFAM" id="SSF54843">
    <property type="entry name" value="Ribosomal protein L22"/>
    <property type="match status" value="1"/>
</dbReference>
<comment type="similarity">
    <text evidence="2 10">Belongs to the universal ribosomal protein uL22 family.</text>
</comment>
<dbReference type="GO" id="GO:0005762">
    <property type="term" value="C:mitochondrial large ribosomal subunit"/>
    <property type="evidence" value="ECO:0007669"/>
    <property type="project" value="TreeGrafter"/>
</dbReference>
<keyword evidence="6 10" id="KW-0687">Ribonucleoprotein</keyword>
<dbReference type="InterPro" id="IPR036394">
    <property type="entry name" value="Ribosomal_uL22_sf"/>
</dbReference>
<dbReference type="EMBL" id="OV651814">
    <property type="protein sequence ID" value="CAH1106387.1"/>
    <property type="molecule type" value="Genomic_DNA"/>
</dbReference>
<sequence length="209" mass="24594">MTLNAIYRSFNLSSKVIQPFSVQCSQIHTSPSKLAWQNEDRSTKKWLKYNEKMYPPQGPDEEPRPAFVCHQRTNIKYSPWKMWYVACLIRGMPVDEAIKQLKFVLKKGAKDVREVLEEAKVMAAKEHNVEFPSNMWVAESFVGKGTVIKGIRRHARARFGTVEYFHCHYFVKLEEGKPPKHYYQPSKEPKEQLEDWLSQMRRRKITSSL</sequence>